<dbReference type="Pfam" id="PF00378">
    <property type="entry name" value="ECH_1"/>
    <property type="match status" value="1"/>
</dbReference>
<protein>
    <submittedName>
        <fullName evidence="3">Enoyl-CoA hydratase</fullName>
    </submittedName>
</protein>
<dbReference type="SUPFAM" id="SSF52096">
    <property type="entry name" value="ClpP/crotonase"/>
    <property type="match status" value="1"/>
</dbReference>
<sequence length="245" mass="26414">MDDVLLVETRGAIRLLTLNRPKKLNALNADLIEALTAALLAVQHDDSVAAVIMFGAGRAFCPGMDTSSPRLLTTENRKHLVQHADKSIDLFKLLARIDKPIIAAVHGYALGAGCSLAVGSDLVVAGESARFGFPELRAGLTASTVTAHAVHVMGRKIAFELLMLCENITPQRAYELGLVNRVVPDDQLLPAALAMAEIIAKWNPEFVGQTKRTFHRAASLDIEQALEMARDISVMMARLPASEAN</sequence>
<dbReference type="Proteomes" id="UP000321058">
    <property type="component" value="Unassembled WGS sequence"/>
</dbReference>
<organism evidence="3 4">
    <name type="scientific">Reyranella soli</name>
    <dbReference type="NCBI Taxonomy" id="1230389"/>
    <lineage>
        <taxon>Bacteria</taxon>
        <taxon>Pseudomonadati</taxon>
        <taxon>Pseudomonadota</taxon>
        <taxon>Alphaproteobacteria</taxon>
        <taxon>Hyphomicrobiales</taxon>
        <taxon>Reyranellaceae</taxon>
        <taxon>Reyranella</taxon>
    </lineage>
</organism>
<dbReference type="Gene3D" id="3.90.226.10">
    <property type="entry name" value="2-enoyl-CoA Hydratase, Chain A, domain 1"/>
    <property type="match status" value="1"/>
</dbReference>
<evidence type="ECO:0000313" key="3">
    <source>
        <dbReference type="EMBL" id="GEP53852.1"/>
    </source>
</evidence>
<dbReference type="CDD" id="cd06558">
    <property type="entry name" value="crotonase-like"/>
    <property type="match status" value="1"/>
</dbReference>
<name>A0A512N4E1_9HYPH</name>
<comment type="caution">
    <text evidence="3">The sequence shown here is derived from an EMBL/GenBank/DDBJ whole genome shotgun (WGS) entry which is preliminary data.</text>
</comment>
<evidence type="ECO:0000256" key="1">
    <source>
        <dbReference type="ARBA" id="ARBA00005254"/>
    </source>
</evidence>
<keyword evidence="4" id="KW-1185">Reference proteome</keyword>
<evidence type="ECO:0000313" key="4">
    <source>
        <dbReference type="Proteomes" id="UP000321058"/>
    </source>
</evidence>
<evidence type="ECO:0000256" key="2">
    <source>
        <dbReference type="RuleBase" id="RU003707"/>
    </source>
</evidence>
<dbReference type="InterPro" id="IPR029045">
    <property type="entry name" value="ClpP/crotonase-like_dom_sf"/>
</dbReference>
<dbReference type="PANTHER" id="PTHR43802:SF1">
    <property type="entry name" value="IP11341P-RELATED"/>
    <property type="match status" value="1"/>
</dbReference>
<dbReference type="AlphaFoldDB" id="A0A512N4E1"/>
<dbReference type="PROSITE" id="PS00166">
    <property type="entry name" value="ENOYL_COA_HYDRATASE"/>
    <property type="match status" value="1"/>
</dbReference>
<gene>
    <name evidence="3" type="ORF">RSO01_10180</name>
</gene>
<comment type="similarity">
    <text evidence="1 2">Belongs to the enoyl-CoA hydratase/isomerase family.</text>
</comment>
<dbReference type="GO" id="GO:0003824">
    <property type="term" value="F:catalytic activity"/>
    <property type="evidence" value="ECO:0007669"/>
    <property type="project" value="InterPro"/>
</dbReference>
<dbReference type="PANTHER" id="PTHR43802">
    <property type="entry name" value="ENOYL-COA HYDRATASE"/>
    <property type="match status" value="1"/>
</dbReference>
<dbReference type="InterPro" id="IPR018376">
    <property type="entry name" value="Enoyl-CoA_hyd/isom_CS"/>
</dbReference>
<accession>A0A512N4E1</accession>
<dbReference type="RefSeq" id="WP_170302856.1">
    <property type="nucleotide sequence ID" value="NZ_BKAJ01000018.1"/>
</dbReference>
<proteinExistence type="inferred from homology"/>
<dbReference type="InterPro" id="IPR001753">
    <property type="entry name" value="Enoyl-CoA_hydra/iso"/>
</dbReference>
<reference evidence="3 4" key="1">
    <citation type="submission" date="2019-07" db="EMBL/GenBank/DDBJ databases">
        <title>Whole genome shotgun sequence of Reyranella soli NBRC 108950.</title>
        <authorList>
            <person name="Hosoyama A."/>
            <person name="Uohara A."/>
            <person name="Ohji S."/>
            <person name="Ichikawa N."/>
        </authorList>
    </citation>
    <scope>NUCLEOTIDE SEQUENCE [LARGE SCALE GENOMIC DNA]</scope>
    <source>
        <strain evidence="3 4">NBRC 108950</strain>
    </source>
</reference>
<dbReference type="EMBL" id="BKAJ01000018">
    <property type="protein sequence ID" value="GEP53852.1"/>
    <property type="molecule type" value="Genomic_DNA"/>
</dbReference>